<comment type="caution">
    <text evidence="2">The sequence shown here is derived from an EMBL/GenBank/DDBJ whole genome shotgun (WGS) entry which is preliminary data.</text>
</comment>
<dbReference type="GO" id="GO:0006888">
    <property type="term" value="P:endoplasmic reticulum to Golgi vesicle-mediated transport"/>
    <property type="evidence" value="ECO:0007669"/>
    <property type="project" value="TreeGrafter"/>
</dbReference>
<organism evidence="2 3">
    <name type="scientific">Halocaridina rubra</name>
    <name type="common">Hawaiian red shrimp</name>
    <dbReference type="NCBI Taxonomy" id="373956"/>
    <lineage>
        <taxon>Eukaryota</taxon>
        <taxon>Metazoa</taxon>
        <taxon>Ecdysozoa</taxon>
        <taxon>Arthropoda</taxon>
        <taxon>Crustacea</taxon>
        <taxon>Multicrustacea</taxon>
        <taxon>Malacostraca</taxon>
        <taxon>Eumalacostraca</taxon>
        <taxon>Eucarida</taxon>
        <taxon>Decapoda</taxon>
        <taxon>Pleocyemata</taxon>
        <taxon>Caridea</taxon>
        <taxon>Atyoidea</taxon>
        <taxon>Atyidae</taxon>
        <taxon>Halocaridina</taxon>
    </lineage>
</organism>
<dbReference type="GO" id="GO:0005789">
    <property type="term" value="C:endoplasmic reticulum membrane"/>
    <property type="evidence" value="ECO:0007669"/>
    <property type="project" value="TreeGrafter"/>
</dbReference>
<dbReference type="InterPro" id="IPR053202">
    <property type="entry name" value="EGF_Rcpt_Signaling_Reg"/>
</dbReference>
<dbReference type="AlphaFoldDB" id="A0AAN8WT71"/>
<feature type="non-terminal residue" evidence="2">
    <location>
        <position position="1"/>
    </location>
</feature>
<feature type="domain" description="Methyltransferase FkbM" evidence="1">
    <location>
        <begin position="92"/>
        <end position="274"/>
    </location>
</feature>
<accession>A0AAN8WT71</accession>
<protein>
    <recommendedName>
        <fullName evidence="1">Methyltransferase FkbM domain-containing protein</fullName>
    </recommendedName>
</protein>
<dbReference type="InterPro" id="IPR006342">
    <property type="entry name" value="FkbM_mtfrase"/>
</dbReference>
<dbReference type="GO" id="GO:0005886">
    <property type="term" value="C:plasma membrane"/>
    <property type="evidence" value="ECO:0007669"/>
    <property type="project" value="TreeGrafter"/>
</dbReference>
<dbReference type="EMBL" id="JAXCGZ010019736">
    <property type="protein sequence ID" value="KAK7065855.1"/>
    <property type="molecule type" value="Genomic_DNA"/>
</dbReference>
<proteinExistence type="predicted"/>
<dbReference type="PANTHER" id="PTHR34009">
    <property type="entry name" value="PROTEIN STAR"/>
    <property type="match status" value="1"/>
</dbReference>
<dbReference type="Gene3D" id="3.40.50.150">
    <property type="entry name" value="Vaccinia Virus protein VP39"/>
    <property type="match status" value="1"/>
</dbReference>
<reference evidence="2 3" key="1">
    <citation type="submission" date="2023-11" db="EMBL/GenBank/DDBJ databases">
        <title>Halocaridina rubra genome assembly.</title>
        <authorList>
            <person name="Smith C."/>
        </authorList>
    </citation>
    <scope>NUCLEOTIDE SEQUENCE [LARGE SCALE GENOMIC DNA]</scope>
    <source>
        <strain evidence="2">EP-1</strain>
        <tissue evidence="2">Whole</tissue>
    </source>
</reference>
<dbReference type="GO" id="GO:0005794">
    <property type="term" value="C:Golgi apparatus"/>
    <property type="evidence" value="ECO:0007669"/>
    <property type="project" value="TreeGrafter"/>
</dbReference>
<sequence length="311" mass="36324">LPVILIRRKLRTSTADCEFLGRIKGPLNWDDPTLLEELKLKHILPPATLPLNLTDPKNSVYQIHKFKFGWQFFNHYNKQFFSKLKSGFFLEAGALDGEFLSNTLWLEQSQNWSGLLIEADPVNFQYLTWKRRKAWISHTCISEKMYPREAIIESLQETAIGFAVPWLYRANAHELNTYFSNIRGGYTDISAHSYSKVQCFPLRSYLKALNVTTVDYMSLDTQGHEWEMIKTLLKGTISVRVLAVEHFPDVDYIQEGTSIDEKFILYMRDIGFRLIDIDDNTNYIFVLEGDPLLDVPLTKYSHKRNKQRNKR</sequence>
<dbReference type="Pfam" id="PF05050">
    <property type="entry name" value="Methyltransf_21"/>
    <property type="match status" value="1"/>
</dbReference>
<evidence type="ECO:0000313" key="2">
    <source>
        <dbReference type="EMBL" id="KAK7065855.1"/>
    </source>
</evidence>
<gene>
    <name evidence="2" type="ORF">SK128_002718</name>
</gene>
<name>A0AAN8WT71_HALRR</name>
<dbReference type="PANTHER" id="PTHR34009:SF2">
    <property type="entry name" value="PROTEIN STAR"/>
    <property type="match status" value="1"/>
</dbReference>
<dbReference type="SUPFAM" id="SSF53335">
    <property type="entry name" value="S-adenosyl-L-methionine-dependent methyltransferases"/>
    <property type="match status" value="1"/>
</dbReference>
<dbReference type="Proteomes" id="UP001381693">
    <property type="component" value="Unassembled WGS sequence"/>
</dbReference>
<dbReference type="InterPro" id="IPR029063">
    <property type="entry name" value="SAM-dependent_MTases_sf"/>
</dbReference>
<evidence type="ECO:0000313" key="3">
    <source>
        <dbReference type="Proteomes" id="UP001381693"/>
    </source>
</evidence>
<evidence type="ECO:0000259" key="1">
    <source>
        <dbReference type="Pfam" id="PF05050"/>
    </source>
</evidence>
<dbReference type="GO" id="GO:0016197">
    <property type="term" value="P:endosomal transport"/>
    <property type="evidence" value="ECO:0007669"/>
    <property type="project" value="TreeGrafter"/>
</dbReference>
<dbReference type="GO" id="GO:0031902">
    <property type="term" value="C:late endosome membrane"/>
    <property type="evidence" value="ECO:0007669"/>
    <property type="project" value="TreeGrafter"/>
</dbReference>
<keyword evidence="3" id="KW-1185">Reference proteome</keyword>